<reference evidence="3 4" key="1">
    <citation type="submission" date="2017-01" db="EMBL/GenBank/DDBJ databases">
        <title>Genome sequence of Rhodoferax antarcticus ANT.BR, a psychrophilic purple nonsulfur bacterium from an Antarctic microbial mat.</title>
        <authorList>
            <person name="Baker J."/>
            <person name="Riester C."/>
            <person name="Skinner B."/>
            <person name="Newell A."/>
            <person name="Swingley W."/>
            <person name="Madigan M."/>
            <person name="Jung D."/>
            <person name="Asao M."/>
            <person name="Chen M."/>
            <person name="Loughlin P."/>
            <person name="Pan H."/>
            <person name="Lin S."/>
            <person name="Li N."/>
            <person name="Shaw J."/>
            <person name="Prado M."/>
            <person name="Sherman C."/>
            <person name="Li X."/>
            <person name="Tang J."/>
            <person name="Blankenship R."/>
            <person name="Zhao T."/>
            <person name="Touchman J."/>
            <person name="Sattley M."/>
        </authorList>
    </citation>
    <scope>NUCLEOTIDE SEQUENCE [LARGE SCALE GENOMIC DNA]</scope>
    <source>
        <strain evidence="3 4">ANT.BR</strain>
    </source>
</reference>
<dbReference type="EMBL" id="MSYM01000020">
    <property type="protein sequence ID" value="OLP04469.1"/>
    <property type="molecule type" value="Genomic_DNA"/>
</dbReference>
<feature type="chain" id="PRO_5012277094" description="SHOCT domain-containing protein" evidence="2">
    <location>
        <begin position="25"/>
        <end position="350"/>
    </location>
</feature>
<sequence>MKNQTITYIAAACLSLLATTQASAGLFDNLTKSLADAVDGINQKVEEKRLKEYEAVQDKQLLEAFYPASEDGKKRTIAQDIKTAMPSVKFVKLTPSSITLSFGMFRANTMASISSEMSRYTYQTQDDAIGKKYLSIAEMRGNTVKNYRPQLGGMINNFFDQHFIFTTIPHIVNWIDKDNVLIEYSSSGSIVSFMTRSHQASTGYGVLSDQYTNIYFGAANAQVLENKIGNNVFENNFLRVATLSSNPAATHSSNTIPLTNTQESTLDSPQDSSSNVIGKPSGTAILIRPGKPDILVATQGDEMAPIRQREPAQGNPDKRLQMLIQLGELKKSGVLTDQEFITEKQRILGN</sequence>
<evidence type="ECO:0008006" key="5">
    <source>
        <dbReference type="Google" id="ProtNLM"/>
    </source>
</evidence>
<gene>
    <name evidence="3" type="ORF">BLL52_4300</name>
</gene>
<evidence type="ECO:0000256" key="1">
    <source>
        <dbReference type="SAM" id="MobiDB-lite"/>
    </source>
</evidence>
<name>A0A1Q8Y913_9BURK</name>
<evidence type="ECO:0000256" key="2">
    <source>
        <dbReference type="SAM" id="SignalP"/>
    </source>
</evidence>
<evidence type="ECO:0000313" key="4">
    <source>
        <dbReference type="Proteomes" id="UP000185911"/>
    </source>
</evidence>
<keyword evidence="2" id="KW-0732">Signal</keyword>
<organism evidence="3 4">
    <name type="scientific">Rhodoferax antarcticus ANT.BR</name>
    <dbReference type="NCBI Taxonomy" id="1111071"/>
    <lineage>
        <taxon>Bacteria</taxon>
        <taxon>Pseudomonadati</taxon>
        <taxon>Pseudomonadota</taxon>
        <taxon>Betaproteobacteria</taxon>
        <taxon>Burkholderiales</taxon>
        <taxon>Comamonadaceae</taxon>
        <taxon>Rhodoferax</taxon>
    </lineage>
</organism>
<dbReference type="Proteomes" id="UP000185911">
    <property type="component" value="Unassembled WGS sequence"/>
</dbReference>
<proteinExistence type="predicted"/>
<dbReference type="RefSeq" id="WP_075588329.1">
    <property type="nucleotide sequence ID" value="NZ_MSYM01000020.1"/>
</dbReference>
<dbReference type="AlphaFoldDB" id="A0A1Q8Y913"/>
<accession>A0A1Q8Y913</accession>
<feature type="signal peptide" evidence="2">
    <location>
        <begin position="1"/>
        <end position="24"/>
    </location>
</feature>
<protein>
    <recommendedName>
        <fullName evidence="5">SHOCT domain-containing protein</fullName>
    </recommendedName>
</protein>
<feature type="region of interest" description="Disordered" evidence="1">
    <location>
        <begin position="247"/>
        <end position="277"/>
    </location>
</feature>
<feature type="compositionally biased region" description="Polar residues" evidence="1">
    <location>
        <begin position="247"/>
        <end position="276"/>
    </location>
</feature>
<evidence type="ECO:0000313" key="3">
    <source>
        <dbReference type="EMBL" id="OLP04469.1"/>
    </source>
</evidence>
<comment type="caution">
    <text evidence="3">The sequence shown here is derived from an EMBL/GenBank/DDBJ whole genome shotgun (WGS) entry which is preliminary data.</text>
</comment>
<keyword evidence="4" id="KW-1185">Reference proteome</keyword>